<name>A0A3R6UU28_9LACO</name>
<gene>
    <name evidence="2" type="ORF">DS832_09060</name>
</gene>
<evidence type="ECO:0000313" key="3">
    <source>
        <dbReference type="Proteomes" id="UP000284822"/>
    </source>
</evidence>
<feature type="coiled-coil region" evidence="1">
    <location>
        <begin position="93"/>
        <end position="156"/>
    </location>
</feature>
<sequence>MKLVNNNYLVVTVNKVSPQEPILRLDLTPHLIYKKQNDTATSIRNNEANRFYFRMKDFQKGSLLSDNNSLKTDAYQAQIKVIEKVIAQGQKENRVAQRENQEDKQLIKKIEAMLKYDSTKSAETHKAQIENYQDNIKQNKAKILSNEQQIKDLQKQLST</sequence>
<dbReference type="AlphaFoldDB" id="A0A3R6UU28"/>
<protein>
    <submittedName>
        <fullName evidence="2">Uncharacterized protein</fullName>
    </submittedName>
</protein>
<evidence type="ECO:0000313" key="2">
    <source>
        <dbReference type="EMBL" id="RHW44372.1"/>
    </source>
</evidence>
<organism evidence="2 3">
    <name type="scientific">Bombilactobacillus bombi</name>
    <dbReference type="NCBI Taxonomy" id="1303590"/>
    <lineage>
        <taxon>Bacteria</taxon>
        <taxon>Bacillati</taxon>
        <taxon>Bacillota</taxon>
        <taxon>Bacilli</taxon>
        <taxon>Lactobacillales</taxon>
        <taxon>Lactobacillaceae</taxon>
        <taxon>Bombilactobacillus</taxon>
    </lineage>
</organism>
<dbReference type="RefSeq" id="WP_118911278.1">
    <property type="nucleotide sequence ID" value="NZ_QOCS01000033.1"/>
</dbReference>
<dbReference type="Proteomes" id="UP000284822">
    <property type="component" value="Unassembled WGS sequence"/>
</dbReference>
<dbReference type="EMBL" id="QOCS01000033">
    <property type="protein sequence ID" value="RHW44372.1"/>
    <property type="molecule type" value="Genomic_DNA"/>
</dbReference>
<keyword evidence="1" id="KW-0175">Coiled coil</keyword>
<reference evidence="2 3" key="1">
    <citation type="submission" date="2018-07" db="EMBL/GenBank/DDBJ databases">
        <title>Genome sequences of six Lactobacillus spp. isolated from bumble bee guts.</title>
        <authorList>
            <person name="Motta E.V.S."/>
            <person name="Moran N.A."/>
        </authorList>
    </citation>
    <scope>NUCLEOTIDE SEQUENCE [LARGE SCALE GENOMIC DNA]</scope>
    <source>
        <strain evidence="2 3">LV-8.1</strain>
    </source>
</reference>
<comment type="caution">
    <text evidence="2">The sequence shown here is derived from an EMBL/GenBank/DDBJ whole genome shotgun (WGS) entry which is preliminary data.</text>
</comment>
<proteinExistence type="predicted"/>
<evidence type="ECO:0000256" key="1">
    <source>
        <dbReference type="SAM" id="Coils"/>
    </source>
</evidence>
<accession>A0A3R6UU28</accession>